<organism evidence="1 2">
    <name type="scientific">Parelaphostrongylus tenuis</name>
    <name type="common">Meningeal worm</name>
    <dbReference type="NCBI Taxonomy" id="148309"/>
    <lineage>
        <taxon>Eukaryota</taxon>
        <taxon>Metazoa</taxon>
        <taxon>Ecdysozoa</taxon>
        <taxon>Nematoda</taxon>
        <taxon>Chromadorea</taxon>
        <taxon>Rhabditida</taxon>
        <taxon>Rhabditina</taxon>
        <taxon>Rhabditomorpha</taxon>
        <taxon>Strongyloidea</taxon>
        <taxon>Metastrongylidae</taxon>
        <taxon>Parelaphostrongylus</taxon>
    </lineage>
</organism>
<keyword evidence="2" id="KW-1185">Reference proteome</keyword>
<evidence type="ECO:0000313" key="2">
    <source>
        <dbReference type="Proteomes" id="UP001196413"/>
    </source>
</evidence>
<dbReference type="AlphaFoldDB" id="A0AAD5LYH1"/>
<name>A0AAD5LYH1_PARTN</name>
<dbReference type="EMBL" id="JAHQIW010000306">
    <property type="protein sequence ID" value="KAJ1347378.1"/>
    <property type="molecule type" value="Genomic_DNA"/>
</dbReference>
<protein>
    <submittedName>
        <fullName evidence="1">Uncharacterized protein</fullName>
    </submittedName>
</protein>
<accession>A0AAD5LYH1</accession>
<dbReference type="Proteomes" id="UP001196413">
    <property type="component" value="Unassembled WGS sequence"/>
</dbReference>
<comment type="caution">
    <text evidence="1">The sequence shown here is derived from an EMBL/GenBank/DDBJ whole genome shotgun (WGS) entry which is preliminary data.</text>
</comment>
<evidence type="ECO:0000313" key="1">
    <source>
        <dbReference type="EMBL" id="KAJ1347378.1"/>
    </source>
</evidence>
<gene>
    <name evidence="1" type="ORF">KIN20_002411</name>
</gene>
<reference evidence="1" key="1">
    <citation type="submission" date="2021-06" db="EMBL/GenBank/DDBJ databases">
        <title>Parelaphostrongylus tenuis whole genome reference sequence.</title>
        <authorList>
            <person name="Garwood T.J."/>
            <person name="Larsen P.A."/>
            <person name="Fountain-Jones N.M."/>
            <person name="Garbe J.R."/>
            <person name="Macchietto M.G."/>
            <person name="Kania S.A."/>
            <person name="Gerhold R.W."/>
            <person name="Richards J.E."/>
            <person name="Wolf T.M."/>
        </authorList>
    </citation>
    <scope>NUCLEOTIDE SEQUENCE</scope>
    <source>
        <strain evidence="1">MNPRO001-30</strain>
        <tissue evidence="1">Meninges</tissue>
    </source>
</reference>
<sequence>MRKQSVQVHVRRHRRLWFLNRVDIIDKSGPSSRANVVQISGCHQVTKEPQQQQIDLRQKHCWSFSGTEVDRLIVTCCKPVRPSTQSDTVSNWTVAIKQFHVTTSLSHFVSRKCKATRCQENKEEVDRFGLGAFKSSTIFARSASLRFGSLQIISALVRREKVSGYRSFASRIDSLACIEE</sequence>
<proteinExistence type="predicted"/>